<dbReference type="Proteomes" id="UP000799440">
    <property type="component" value="Unassembled WGS sequence"/>
</dbReference>
<dbReference type="EMBL" id="MU006606">
    <property type="protein sequence ID" value="KAF2742601.1"/>
    <property type="molecule type" value="Genomic_DNA"/>
</dbReference>
<dbReference type="Pfam" id="PF17996">
    <property type="entry name" value="CE2_N"/>
    <property type="match status" value="1"/>
</dbReference>
<dbReference type="OrthoDB" id="426133at2759"/>
<protein>
    <submittedName>
        <fullName evidence="4">Carbohydrate esterase family 2 protein</fullName>
    </submittedName>
</protein>
<sequence>MVQLTTVTSLLAIFSHAEAVRYLGRVNPATKELTWPGTGVAFAFTGTSATIRLGTVSGASSYNLYINGGAPTVISDVSSKSISTPKLSRGNHTVVLRKRSETNFGTVTISNITTDGTINADVIPSRKIEYIGDSITVGYGLDGILPCTDTALVQNNPKTYAALTADTFGADYDMVAWSGKGVTRNYGTGQPDPSPIMPQLYTRWGANDADNSYTFPESATPDVVVINLGTNDFSYLNVRPALNAAEFTAAFVKFVREGVLAHYPDAEYFLVTSPMLNDDYPSREDAQKTTQTNALKEVIRQMNSTAFHLVEWPSQGGDVGCDYHPNAATHAAGARILTEAIRGVMQW</sequence>
<dbReference type="PANTHER" id="PTHR37834">
    <property type="entry name" value="GDSL-LIKE LIPASE/ACYLHYDROLASE DOMAIN PROTEIN (AFU_ORTHOLOGUE AFUA_2G00620)"/>
    <property type="match status" value="1"/>
</dbReference>
<dbReference type="GO" id="GO:0052689">
    <property type="term" value="F:carboxylic ester hydrolase activity"/>
    <property type="evidence" value="ECO:0007669"/>
    <property type="project" value="InterPro"/>
</dbReference>
<dbReference type="CDD" id="cd01831">
    <property type="entry name" value="Endoglucanase_E_like"/>
    <property type="match status" value="1"/>
</dbReference>
<dbReference type="InterPro" id="IPR013830">
    <property type="entry name" value="SGNH_hydro"/>
</dbReference>
<name>A0A6A6UZW9_9PLEO</name>
<proteinExistence type="predicted"/>
<dbReference type="Gene3D" id="3.40.50.1110">
    <property type="entry name" value="SGNH hydrolase"/>
    <property type="match status" value="1"/>
</dbReference>
<dbReference type="InterPro" id="IPR052762">
    <property type="entry name" value="PCW_deacetylase/CE"/>
</dbReference>
<feature type="chain" id="PRO_5025506493" evidence="1">
    <location>
        <begin position="20"/>
        <end position="347"/>
    </location>
</feature>
<keyword evidence="5" id="KW-1185">Reference proteome</keyword>
<feature type="domain" description="Carbohydrate esterase 2 N-terminal" evidence="3">
    <location>
        <begin position="22"/>
        <end position="115"/>
    </location>
</feature>
<evidence type="ECO:0000259" key="2">
    <source>
        <dbReference type="Pfam" id="PF13472"/>
    </source>
</evidence>
<reference evidence="4" key="1">
    <citation type="journal article" date="2020" name="Stud. Mycol.">
        <title>101 Dothideomycetes genomes: a test case for predicting lifestyles and emergence of pathogens.</title>
        <authorList>
            <person name="Haridas S."/>
            <person name="Albert R."/>
            <person name="Binder M."/>
            <person name="Bloem J."/>
            <person name="Labutti K."/>
            <person name="Salamov A."/>
            <person name="Andreopoulos B."/>
            <person name="Baker S."/>
            <person name="Barry K."/>
            <person name="Bills G."/>
            <person name="Bluhm B."/>
            <person name="Cannon C."/>
            <person name="Castanera R."/>
            <person name="Culley D."/>
            <person name="Daum C."/>
            <person name="Ezra D."/>
            <person name="Gonzalez J."/>
            <person name="Henrissat B."/>
            <person name="Kuo A."/>
            <person name="Liang C."/>
            <person name="Lipzen A."/>
            <person name="Lutzoni F."/>
            <person name="Magnuson J."/>
            <person name="Mondo S."/>
            <person name="Nolan M."/>
            <person name="Ohm R."/>
            <person name="Pangilinan J."/>
            <person name="Park H.-J."/>
            <person name="Ramirez L."/>
            <person name="Alfaro M."/>
            <person name="Sun H."/>
            <person name="Tritt A."/>
            <person name="Yoshinaga Y."/>
            <person name="Zwiers L.-H."/>
            <person name="Turgeon B."/>
            <person name="Goodwin S."/>
            <person name="Spatafora J."/>
            <person name="Crous P."/>
            <person name="Grigoriev I."/>
        </authorList>
    </citation>
    <scope>NUCLEOTIDE SEQUENCE</scope>
    <source>
        <strain evidence="4">CBS 119925</strain>
    </source>
</reference>
<gene>
    <name evidence="4" type="ORF">M011DRAFT_472061</name>
</gene>
<dbReference type="InterPro" id="IPR040794">
    <property type="entry name" value="CE2_N"/>
</dbReference>
<dbReference type="SUPFAM" id="SSF52266">
    <property type="entry name" value="SGNH hydrolase"/>
    <property type="match status" value="1"/>
</dbReference>
<accession>A0A6A6UZW9</accession>
<feature type="signal peptide" evidence="1">
    <location>
        <begin position="1"/>
        <end position="19"/>
    </location>
</feature>
<dbReference type="InterPro" id="IPR036514">
    <property type="entry name" value="SGNH_hydro_sf"/>
</dbReference>
<dbReference type="Pfam" id="PF13472">
    <property type="entry name" value="Lipase_GDSL_2"/>
    <property type="match status" value="1"/>
</dbReference>
<feature type="domain" description="SGNH hydrolase-type esterase" evidence="2">
    <location>
        <begin position="131"/>
        <end position="332"/>
    </location>
</feature>
<dbReference type="AlphaFoldDB" id="A0A6A6UZW9"/>
<evidence type="ECO:0000313" key="5">
    <source>
        <dbReference type="Proteomes" id="UP000799440"/>
    </source>
</evidence>
<dbReference type="InterPro" id="IPR037461">
    <property type="entry name" value="CtCE2-like_dom"/>
</dbReference>
<evidence type="ECO:0000256" key="1">
    <source>
        <dbReference type="SAM" id="SignalP"/>
    </source>
</evidence>
<organism evidence="4 5">
    <name type="scientific">Sporormia fimetaria CBS 119925</name>
    <dbReference type="NCBI Taxonomy" id="1340428"/>
    <lineage>
        <taxon>Eukaryota</taxon>
        <taxon>Fungi</taxon>
        <taxon>Dikarya</taxon>
        <taxon>Ascomycota</taxon>
        <taxon>Pezizomycotina</taxon>
        <taxon>Dothideomycetes</taxon>
        <taxon>Pleosporomycetidae</taxon>
        <taxon>Pleosporales</taxon>
        <taxon>Sporormiaceae</taxon>
        <taxon>Sporormia</taxon>
    </lineage>
</organism>
<dbReference type="PANTHER" id="PTHR37834:SF2">
    <property type="entry name" value="ESTERASE, SGNH HYDROLASE-TYPE"/>
    <property type="match status" value="1"/>
</dbReference>
<evidence type="ECO:0000259" key="3">
    <source>
        <dbReference type="Pfam" id="PF17996"/>
    </source>
</evidence>
<dbReference type="Gene3D" id="2.60.120.260">
    <property type="entry name" value="Galactose-binding domain-like"/>
    <property type="match status" value="1"/>
</dbReference>
<keyword evidence="1" id="KW-0732">Signal</keyword>
<evidence type="ECO:0000313" key="4">
    <source>
        <dbReference type="EMBL" id="KAF2742601.1"/>
    </source>
</evidence>